<name>A0A6J5MXI7_9CAUD</name>
<accession>A0A6J5MXI7</accession>
<protein>
    <submittedName>
        <fullName evidence="1">Uncharacterized protein</fullName>
    </submittedName>
</protein>
<organism evidence="1">
    <name type="scientific">uncultured Caudovirales phage</name>
    <dbReference type="NCBI Taxonomy" id="2100421"/>
    <lineage>
        <taxon>Viruses</taxon>
        <taxon>Duplodnaviria</taxon>
        <taxon>Heunggongvirae</taxon>
        <taxon>Uroviricota</taxon>
        <taxon>Caudoviricetes</taxon>
        <taxon>Peduoviridae</taxon>
        <taxon>Maltschvirus</taxon>
        <taxon>Maltschvirus maltsch</taxon>
    </lineage>
</organism>
<gene>
    <name evidence="1" type="ORF">UFOVP552_17</name>
</gene>
<evidence type="ECO:0000313" key="1">
    <source>
        <dbReference type="EMBL" id="CAB4149660.1"/>
    </source>
</evidence>
<dbReference type="EMBL" id="LR796523">
    <property type="protein sequence ID" value="CAB4149660.1"/>
    <property type="molecule type" value="Genomic_DNA"/>
</dbReference>
<sequence length="144" mass="15479">MPSKLYGQFLSQALNKEIDWDTDTIKVALLTNSYTPDQDAHNYFDDVVANEVSGTGYTAGGNTLANKTNAYNSATNVIVLDADDTTWSSSTITARYAVVYDATPATNATRPLIGYVDFGSDQSSSNGNFTITWDATGIVRITVA</sequence>
<proteinExistence type="predicted"/>
<reference evidence="1" key="1">
    <citation type="submission" date="2020-04" db="EMBL/GenBank/DDBJ databases">
        <authorList>
            <person name="Chiriac C."/>
            <person name="Salcher M."/>
            <person name="Ghai R."/>
            <person name="Kavagutti S V."/>
        </authorList>
    </citation>
    <scope>NUCLEOTIDE SEQUENCE</scope>
</reference>